<protein>
    <submittedName>
        <fullName evidence="2">Uncharacterized protein</fullName>
    </submittedName>
</protein>
<gene>
    <name evidence="2" type="ORF">GALL_408430</name>
</gene>
<reference evidence="2" key="1">
    <citation type="submission" date="2016-10" db="EMBL/GenBank/DDBJ databases">
        <title>Sequence of Gallionella enrichment culture.</title>
        <authorList>
            <person name="Poehlein A."/>
            <person name="Muehling M."/>
            <person name="Daniel R."/>
        </authorList>
    </citation>
    <scope>NUCLEOTIDE SEQUENCE</scope>
</reference>
<feature type="compositionally biased region" description="Basic and acidic residues" evidence="1">
    <location>
        <begin position="75"/>
        <end position="87"/>
    </location>
</feature>
<feature type="region of interest" description="Disordered" evidence="1">
    <location>
        <begin position="57"/>
        <end position="87"/>
    </location>
</feature>
<feature type="compositionally biased region" description="Basic and acidic residues" evidence="1">
    <location>
        <begin position="124"/>
        <end position="134"/>
    </location>
</feature>
<comment type="caution">
    <text evidence="2">The sequence shown here is derived from an EMBL/GenBank/DDBJ whole genome shotgun (WGS) entry which is preliminary data.</text>
</comment>
<evidence type="ECO:0000256" key="1">
    <source>
        <dbReference type="SAM" id="MobiDB-lite"/>
    </source>
</evidence>
<feature type="compositionally biased region" description="Basic and acidic residues" evidence="1">
    <location>
        <begin position="400"/>
        <end position="431"/>
    </location>
</feature>
<sequence length="499" mass="54615">MPRTLGERVRAGPGPLLLHERTERRLVDVDALLGRHLQREVDREAVRVVQRERLVPGDDGSAARRRGTLRQANRGVEDRRPGDQRAPERLFLGVRDARDPLEIGLEVRVGRRHRVLAHRKERRQRQALDAEQAHGPHTPAQEPAQDVAASLVRRGDAVTDQHERGAHVVGHHPHPDVVLVHRAVTAPRELLRGLDDREDLVDLVHVVLALEQVRDPLEAHAGVDVLLLELAEQREVLLAAARAALVLHEHEVPDLQVAVLVDDRTTLGTELGPTVDVDLRAGSGRPRLPGGPEVVLHPATLDPLVREARDPLPEQRGLVVVVVHRDPDRLRVEPVATLRDGAGDQLPRVGDRPLLEVVAEGEVAVHLEERAMTGRLADLVDVQRAHALLHARRTRPRRRLLPEHVRDERHHPGDREQEGRVLGDQGGRGDDGVTSCGEEVEPTLADLGGTHVVLGRPVSVVGAGPACRSSGSEEGVRKIPVVVRVDGDSSSAGGRVACS</sequence>
<dbReference type="AlphaFoldDB" id="A0A1J5QIZ1"/>
<proteinExistence type="predicted"/>
<dbReference type="AntiFam" id="ANF00074">
    <property type="entry name" value="Shadow ORF (opposite alaS)"/>
</dbReference>
<accession>A0A1J5QIZ1</accession>
<evidence type="ECO:0000313" key="2">
    <source>
        <dbReference type="EMBL" id="OIQ77467.1"/>
    </source>
</evidence>
<dbReference type="EMBL" id="MLJW01001609">
    <property type="protein sequence ID" value="OIQ77467.1"/>
    <property type="molecule type" value="Genomic_DNA"/>
</dbReference>
<feature type="region of interest" description="Disordered" evidence="1">
    <location>
        <begin position="118"/>
        <end position="145"/>
    </location>
</feature>
<feature type="region of interest" description="Disordered" evidence="1">
    <location>
        <begin position="399"/>
        <end position="433"/>
    </location>
</feature>
<organism evidence="2">
    <name type="scientific">mine drainage metagenome</name>
    <dbReference type="NCBI Taxonomy" id="410659"/>
    <lineage>
        <taxon>unclassified sequences</taxon>
        <taxon>metagenomes</taxon>
        <taxon>ecological metagenomes</taxon>
    </lineage>
</organism>
<name>A0A1J5QIZ1_9ZZZZ</name>